<organism evidence="3 4">
    <name type="scientific">Chromobacterium alticapitis</name>
    <dbReference type="NCBI Taxonomy" id="2073169"/>
    <lineage>
        <taxon>Bacteria</taxon>
        <taxon>Pseudomonadati</taxon>
        <taxon>Pseudomonadota</taxon>
        <taxon>Betaproteobacteria</taxon>
        <taxon>Neisseriales</taxon>
        <taxon>Chromobacteriaceae</taxon>
        <taxon>Chromobacterium</taxon>
    </lineage>
</organism>
<dbReference type="OrthoDB" id="9798763at2"/>
<feature type="domain" description="Oxidoreductase molybdopterin-binding" evidence="2">
    <location>
        <begin position="101"/>
        <end position="172"/>
    </location>
</feature>
<protein>
    <submittedName>
        <fullName evidence="3">Oxidoreductase</fullName>
    </submittedName>
</protein>
<evidence type="ECO:0000313" key="4">
    <source>
        <dbReference type="Proteomes" id="UP000237082"/>
    </source>
</evidence>
<evidence type="ECO:0000256" key="1">
    <source>
        <dbReference type="SAM" id="MobiDB-lite"/>
    </source>
</evidence>
<feature type="region of interest" description="Disordered" evidence="1">
    <location>
        <begin position="1"/>
        <end position="30"/>
    </location>
</feature>
<dbReference type="Gene3D" id="3.90.420.10">
    <property type="entry name" value="Oxidoreductase, molybdopterin-binding domain"/>
    <property type="match status" value="1"/>
</dbReference>
<evidence type="ECO:0000259" key="2">
    <source>
        <dbReference type="Pfam" id="PF00174"/>
    </source>
</evidence>
<gene>
    <name evidence="3" type="ORF">C2I19_12555</name>
</gene>
<name>A0A2S5DF37_9NEIS</name>
<sequence length="199" mass="21739">MIRKCTTDAQANPRASSTSQLASMDHHSACHRPRRPGACSGLAATLLSAWLAIASPCGLAASLAISGDIAHFTHPRDNSYVFSLDALSRLPQREISTTTDWTPKGTFRGPLLRDVLAKAGAKGASVKIYGADDYSITIPISDFKRYDAILASHWNGRPLQLENYGPFWVMYPLPAMSQAETSGNFSSKLIWQVTRMEVR</sequence>
<dbReference type="InterPro" id="IPR036374">
    <property type="entry name" value="OxRdtase_Mopterin-bd_sf"/>
</dbReference>
<feature type="compositionally biased region" description="Polar residues" evidence="1">
    <location>
        <begin position="7"/>
        <end position="22"/>
    </location>
</feature>
<evidence type="ECO:0000313" key="3">
    <source>
        <dbReference type="EMBL" id="POZ61621.1"/>
    </source>
</evidence>
<comment type="caution">
    <text evidence="3">The sequence shown here is derived from an EMBL/GenBank/DDBJ whole genome shotgun (WGS) entry which is preliminary data.</text>
</comment>
<proteinExistence type="predicted"/>
<reference evidence="4" key="1">
    <citation type="submission" date="2018-02" db="EMBL/GenBank/DDBJ databases">
        <authorList>
            <person name="O'Hara-Hanley K."/>
            <person name="Soby S."/>
        </authorList>
    </citation>
    <scope>NUCLEOTIDE SEQUENCE [LARGE SCALE GENOMIC DNA]</scope>
    <source>
        <strain evidence="4">MWU14-2602</strain>
    </source>
</reference>
<dbReference type="EMBL" id="PQWB01000049">
    <property type="protein sequence ID" value="POZ61621.1"/>
    <property type="molecule type" value="Genomic_DNA"/>
</dbReference>
<dbReference type="InterPro" id="IPR000572">
    <property type="entry name" value="OxRdtase_Mopterin-bd_dom"/>
</dbReference>
<keyword evidence="4" id="KW-1185">Reference proteome</keyword>
<accession>A0A2S5DF37</accession>
<dbReference type="Pfam" id="PF00174">
    <property type="entry name" value="Oxidored_molyb"/>
    <property type="match status" value="1"/>
</dbReference>
<dbReference type="Proteomes" id="UP000237082">
    <property type="component" value="Unassembled WGS sequence"/>
</dbReference>
<dbReference type="RefSeq" id="WP_103903036.1">
    <property type="nucleotide sequence ID" value="NZ_PQWB01000049.1"/>
</dbReference>
<dbReference type="AlphaFoldDB" id="A0A2S5DF37"/>
<dbReference type="SUPFAM" id="SSF56524">
    <property type="entry name" value="Oxidoreductase molybdopterin-binding domain"/>
    <property type="match status" value="1"/>
</dbReference>